<evidence type="ECO:0000313" key="9">
    <source>
        <dbReference type="Proteomes" id="UP000006443"/>
    </source>
</evidence>
<dbReference type="RefSeq" id="WP_008513782.1">
    <property type="nucleotide sequence ID" value="NZ_ACJM01000001.1"/>
</dbReference>
<dbReference type="GO" id="GO:0000041">
    <property type="term" value="P:transition metal ion transport"/>
    <property type="evidence" value="ECO:0007669"/>
    <property type="project" value="InterPro"/>
</dbReference>
<feature type="transmembrane region" description="Helical" evidence="7">
    <location>
        <begin position="7"/>
        <end position="28"/>
    </location>
</feature>
<dbReference type="STRING" id="555088.DealDRAFT_0071"/>
<dbReference type="InterPro" id="IPR002751">
    <property type="entry name" value="CbiM/NikMN"/>
</dbReference>
<keyword evidence="3" id="KW-1003">Cell membrane</keyword>
<keyword evidence="9" id="KW-1185">Reference proteome</keyword>
<evidence type="ECO:0000256" key="6">
    <source>
        <dbReference type="ARBA" id="ARBA00023136"/>
    </source>
</evidence>
<evidence type="ECO:0000313" key="8">
    <source>
        <dbReference type="EMBL" id="EEG78797.1"/>
    </source>
</evidence>
<accession>C0GC62</accession>
<evidence type="ECO:0000256" key="4">
    <source>
        <dbReference type="ARBA" id="ARBA00022692"/>
    </source>
</evidence>
<dbReference type="eggNOG" id="COG0310">
    <property type="taxonomic scope" value="Bacteria"/>
</dbReference>
<keyword evidence="4 7" id="KW-0812">Transmembrane</keyword>
<evidence type="ECO:0000256" key="1">
    <source>
        <dbReference type="ARBA" id="ARBA00004651"/>
    </source>
</evidence>
<evidence type="ECO:0000256" key="3">
    <source>
        <dbReference type="ARBA" id="ARBA00022475"/>
    </source>
</evidence>
<proteinExistence type="predicted"/>
<dbReference type="Pfam" id="PF01891">
    <property type="entry name" value="CbiM"/>
    <property type="match status" value="1"/>
</dbReference>
<comment type="subcellular location">
    <subcellularLocation>
        <location evidence="1">Cell membrane</location>
        <topology evidence="1">Multi-pass membrane protein</topology>
    </subcellularLocation>
</comment>
<keyword evidence="5 7" id="KW-1133">Transmembrane helix</keyword>
<name>C0GC62_DETAL</name>
<evidence type="ECO:0000256" key="2">
    <source>
        <dbReference type="ARBA" id="ARBA00022448"/>
    </source>
</evidence>
<feature type="transmembrane region" description="Helical" evidence="7">
    <location>
        <begin position="64"/>
        <end position="92"/>
    </location>
</feature>
<dbReference type="EMBL" id="ACJM01000001">
    <property type="protein sequence ID" value="EEG78797.1"/>
    <property type="molecule type" value="Genomic_DNA"/>
</dbReference>
<dbReference type="Gene3D" id="1.10.1760.20">
    <property type="match status" value="1"/>
</dbReference>
<dbReference type="OrthoDB" id="9809846at2"/>
<keyword evidence="2" id="KW-0813">Transport</keyword>
<dbReference type="PANTHER" id="PTHR34229:SF1">
    <property type="entry name" value="METAL TRANSPORT PROTEIN HI_1621-RELATED"/>
    <property type="match status" value="1"/>
</dbReference>
<dbReference type="PANTHER" id="PTHR34229">
    <property type="entry name" value="METAL TRANSPORT PROTEIN HI_1621-RELATED"/>
    <property type="match status" value="1"/>
</dbReference>
<comment type="caution">
    <text evidence="8">The sequence shown here is derived from an EMBL/GenBank/DDBJ whole genome shotgun (WGS) entry which is preliminary data.</text>
</comment>
<evidence type="ECO:0000256" key="5">
    <source>
        <dbReference type="ARBA" id="ARBA00022989"/>
    </source>
</evidence>
<dbReference type="AlphaFoldDB" id="C0GC62"/>
<keyword evidence="6 7" id="KW-0472">Membrane</keyword>
<evidence type="ECO:0000256" key="7">
    <source>
        <dbReference type="SAM" id="Phobius"/>
    </source>
</evidence>
<dbReference type="Proteomes" id="UP000006443">
    <property type="component" value="Unassembled WGS sequence"/>
</dbReference>
<gene>
    <name evidence="8" type="ORF">DealDRAFT_0071</name>
</gene>
<reference evidence="8 9" key="1">
    <citation type="submission" date="2009-02" db="EMBL/GenBank/DDBJ databases">
        <title>Sequencing of the draft genome and assembly of Dethiobacter alkaliphilus AHT 1.</title>
        <authorList>
            <consortium name="US DOE Joint Genome Institute (JGI-PGF)"/>
            <person name="Lucas S."/>
            <person name="Copeland A."/>
            <person name="Lapidus A."/>
            <person name="Glavina del Rio T."/>
            <person name="Dalin E."/>
            <person name="Tice H."/>
            <person name="Bruce D."/>
            <person name="Goodwin L."/>
            <person name="Pitluck S."/>
            <person name="Larimer F."/>
            <person name="Land M.L."/>
            <person name="Hauser L."/>
            <person name="Muyzer G."/>
        </authorList>
    </citation>
    <scope>NUCLEOTIDE SEQUENCE [LARGE SCALE GENOMIC DNA]</scope>
    <source>
        <strain evidence="8 9">AHT 1</strain>
    </source>
</reference>
<dbReference type="GO" id="GO:0005886">
    <property type="term" value="C:plasma membrane"/>
    <property type="evidence" value="ECO:0007669"/>
    <property type="project" value="UniProtKB-SubCell"/>
</dbReference>
<protein>
    <submittedName>
        <fullName evidence="8">Cobalamin (Vitamin B12) biosynthesis CbiM protein</fullName>
    </submittedName>
</protein>
<feature type="transmembrane region" description="Helical" evidence="7">
    <location>
        <begin position="98"/>
        <end position="119"/>
    </location>
</feature>
<sequence>MAHIQEGVISGSLAAYGLVLSGALSVVTGTRFKMNNVPKVAMVTAAVFCASLLHFPLMGTSVHFTFVGLAGILLGPAAFLSVAVAVFFQMLLFQHGGVSTLGVNAFNIGMAALAGYYIFRLRYLFPKWRHSVTTFAFLAGFVAAIIMVFLLSATLLLTGFPFASVVVIFLSHTPVMLGEGLVAGFLAVALQKNKGASLLHD</sequence>
<feature type="transmembrane region" description="Helical" evidence="7">
    <location>
        <begin position="40"/>
        <end position="57"/>
    </location>
</feature>
<feature type="transmembrane region" description="Helical" evidence="7">
    <location>
        <begin position="131"/>
        <end position="156"/>
    </location>
</feature>
<organism evidence="8 9">
    <name type="scientific">Dethiobacter alkaliphilus AHT 1</name>
    <dbReference type="NCBI Taxonomy" id="555088"/>
    <lineage>
        <taxon>Bacteria</taxon>
        <taxon>Bacillati</taxon>
        <taxon>Bacillota</taxon>
        <taxon>Dethiobacteria</taxon>
        <taxon>Dethiobacterales</taxon>
        <taxon>Dethiobacteraceae</taxon>
        <taxon>Dethiobacter</taxon>
    </lineage>
</organism>
<feature type="transmembrane region" description="Helical" evidence="7">
    <location>
        <begin position="162"/>
        <end position="190"/>
    </location>
</feature>